<evidence type="ECO:0000256" key="1">
    <source>
        <dbReference type="SAM" id="MobiDB-lite"/>
    </source>
</evidence>
<dbReference type="AlphaFoldDB" id="A0A8H3Z650"/>
<evidence type="ECO:0000313" key="3">
    <source>
        <dbReference type="Proteomes" id="UP000490939"/>
    </source>
</evidence>
<reference evidence="2 3" key="1">
    <citation type="submission" date="2019-07" db="EMBL/GenBank/DDBJ databases">
        <title>Venturia inaequalis Genome Resource.</title>
        <authorList>
            <person name="Lichtner F.J."/>
        </authorList>
    </citation>
    <scope>NUCLEOTIDE SEQUENCE [LARGE SCALE GENOMIC DNA]</scope>
    <source>
        <strain evidence="2 3">DMI_063113</strain>
    </source>
</reference>
<sequence>MQVLISFSNSSDSQSRGKERHVSDLDFHHPHNGDDAIPTTSLARGRDSGRLKKLREDAGLVTNSCHRTAITNSNCHGRPSPLAPPIRQCVMTIRLQESEWVTTSSETSSSMCFGLADRRLFVRACNRQRSSIPSANEKVRRRHSFDSSDGQLDDSRPPKKIPQGHILS</sequence>
<feature type="region of interest" description="Disordered" evidence="1">
    <location>
        <begin position="132"/>
        <end position="168"/>
    </location>
</feature>
<feature type="compositionally biased region" description="Basic and acidic residues" evidence="1">
    <location>
        <begin position="15"/>
        <end position="34"/>
    </location>
</feature>
<feature type="region of interest" description="Disordered" evidence="1">
    <location>
        <begin position="1"/>
        <end position="40"/>
    </location>
</feature>
<keyword evidence="3" id="KW-1185">Reference proteome</keyword>
<dbReference type="Proteomes" id="UP000490939">
    <property type="component" value="Unassembled WGS sequence"/>
</dbReference>
<protein>
    <submittedName>
        <fullName evidence="2">Uncharacterized protein</fullName>
    </submittedName>
</protein>
<organism evidence="2 3">
    <name type="scientific">Venturia inaequalis</name>
    <name type="common">Apple scab fungus</name>
    <dbReference type="NCBI Taxonomy" id="5025"/>
    <lineage>
        <taxon>Eukaryota</taxon>
        <taxon>Fungi</taxon>
        <taxon>Dikarya</taxon>
        <taxon>Ascomycota</taxon>
        <taxon>Pezizomycotina</taxon>
        <taxon>Dothideomycetes</taxon>
        <taxon>Pleosporomycetidae</taxon>
        <taxon>Venturiales</taxon>
        <taxon>Venturiaceae</taxon>
        <taxon>Venturia</taxon>
    </lineage>
</organism>
<accession>A0A8H3Z650</accession>
<evidence type="ECO:0000313" key="2">
    <source>
        <dbReference type="EMBL" id="KAE9986814.1"/>
    </source>
</evidence>
<proteinExistence type="predicted"/>
<dbReference type="EMBL" id="WNWR01000249">
    <property type="protein sequence ID" value="KAE9986814.1"/>
    <property type="molecule type" value="Genomic_DNA"/>
</dbReference>
<feature type="compositionally biased region" description="Polar residues" evidence="1">
    <location>
        <begin position="1"/>
        <end position="14"/>
    </location>
</feature>
<name>A0A8H3Z650_VENIN</name>
<gene>
    <name evidence="2" type="ORF">EG327_004116</name>
</gene>
<comment type="caution">
    <text evidence="2">The sequence shown here is derived from an EMBL/GenBank/DDBJ whole genome shotgun (WGS) entry which is preliminary data.</text>
</comment>